<organism evidence="1 2">
    <name type="scientific">Hyalomma asiaticum</name>
    <name type="common">Tick</name>
    <dbReference type="NCBI Taxonomy" id="266040"/>
    <lineage>
        <taxon>Eukaryota</taxon>
        <taxon>Metazoa</taxon>
        <taxon>Ecdysozoa</taxon>
        <taxon>Arthropoda</taxon>
        <taxon>Chelicerata</taxon>
        <taxon>Arachnida</taxon>
        <taxon>Acari</taxon>
        <taxon>Parasitiformes</taxon>
        <taxon>Ixodida</taxon>
        <taxon>Ixodoidea</taxon>
        <taxon>Ixodidae</taxon>
        <taxon>Hyalomminae</taxon>
        <taxon>Hyalomma</taxon>
    </lineage>
</organism>
<accession>A0ACB7SPB9</accession>
<proteinExistence type="predicted"/>
<comment type="caution">
    <text evidence="1">The sequence shown here is derived from an EMBL/GenBank/DDBJ whole genome shotgun (WGS) entry which is preliminary data.</text>
</comment>
<keyword evidence="2" id="KW-1185">Reference proteome</keyword>
<sequence length="89" mass="9909">MYIRLELLSFECDKPNVIVSHSQMCLSYTVEGSVPFGLALFDAEYDRWSKKGNKTANFPLTRSARKALDDIKHDSAASSNGSMKCVTSE</sequence>
<reference evidence="1" key="1">
    <citation type="submission" date="2020-05" db="EMBL/GenBank/DDBJ databases">
        <title>Large-scale comparative analyses of tick genomes elucidate their genetic diversity and vector capacities.</title>
        <authorList>
            <person name="Jia N."/>
            <person name="Wang J."/>
            <person name="Shi W."/>
            <person name="Du L."/>
            <person name="Sun Y."/>
            <person name="Zhan W."/>
            <person name="Jiang J."/>
            <person name="Wang Q."/>
            <person name="Zhang B."/>
            <person name="Ji P."/>
            <person name="Sakyi L.B."/>
            <person name="Cui X."/>
            <person name="Yuan T."/>
            <person name="Jiang B."/>
            <person name="Yang W."/>
            <person name="Lam T.T.-Y."/>
            <person name="Chang Q."/>
            <person name="Ding S."/>
            <person name="Wang X."/>
            <person name="Zhu J."/>
            <person name="Ruan X."/>
            <person name="Zhao L."/>
            <person name="Wei J."/>
            <person name="Que T."/>
            <person name="Du C."/>
            <person name="Cheng J."/>
            <person name="Dai P."/>
            <person name="Han X."/>
            <person name="Huang E."/>
            <person name="Gao Y."/>
            <person name="Liu J."/>
            <person name="Shao H."/>
            <person name="Ye R."/>
            <person name="Li L."/>
            <person name="Wei W."/>
            <person name="Wang X."/>
            <person name="Wang C."/>
            <person name="Yang T."/>
            <person name="Huo Q."/>
            <person name="Li W."/>
            <person name="Guo W."/>
            <person name="Chen H."/>
            <person name="Zhou L."/>
            <person name="Ni X."/>
            <person name="Tian J."/>
            <person name="Zhou Y."/>
            <person name="Sheng Y."/>
            <person name="Liu T."/>
            <person name="Pan Y."/>
            <person name="Xia L."/>
            <person name="Li J."/>
            <person name="Zhao F."/>
            <person name="Cao W."/>
        </authorList>
    </citation>
    <scope>NUCLEOTIDE SEQUENCE</scope>
    <source>
        <strain evidence="1">Hyas-2018</strain>
    </source>
</reference>
<dbReference type="Proteomes" id="UP000821845">
    <property type="component" value="Chromosome 3"/>
</dbReference>
<name>A0ACB7SPB9_HYAAI</name>
<gene>
    <name evidence="1" type="ORF">HPB50_020907</name>
</gene>
<protein>
    <submittedName>
        <fullName evidence="1">Uncharacterized protein</fullName>
    </submittedName>
</protein>
<dbReference type="EMBL" id="CM023483">
    <property type="protein sequence ID" value="KAH6936703.1"/>
    <property type="molecule type" value="Genomic_DNA"/>
</dbReference>
<evidence type="ECO:0000313" key="2">
    <source>
        <dbReference type="Proteomes" id="UP000821845"/>
    </source>
</evidence>
<evidence type="ECO:0000313" key="1">
    <source>
        <dbReference type="EMBL" id="KAH6936703.1"/>
    </source>
</evidence>